<dbReference type="GO" id="GO:0003700">
    <property type="term" value="F:DNA-binding transcription factor activity"/>
    <property type="evidence" value="ECO:0007669"/>
    <property type="project" value="TreeGrafter"/>
</dbReference>
<feature type="domain" description="HTH iclR-type" evidence="4">
    <location>
        <begin position="7"/>
        <end position="68"/>
    </location>
</feature>
<dbReference type="GO" id="GO:0003677">
    <property type="term" value="F:DNA binding"/>
    <property type="evidence" value="ECO:0007669"/>
    <property type="project" value="UniProtKB-KW"/>
</dbReference>
<keyword evidence="2" id="KW-0238">DNA-binding</keyword>
<gene>
    <name evidence="6" type="ORF">FKZ59_02900</name>
</gene>
<organism evidence="6 7">
    <name type="scientific">Ureibacillus terrenus</name>
    <dbReference type="NCBI Taxonomy" id="118246"/>
    <lineage>
        <taxon>Bacteria</taxon>
        <taxon>Bacillati</taxon>
        <taxon>Bacillota</taxon>
        <taxon>Bacilli</taxon>
        <taxon>Bacillales</taxon>
        <taxon>Caryophanaceae</taxon>
        <taxon>Ureibacillus</taxon>
    </lineage>
</organism>
<dbReference type="Gene3D" id="3.30.450.40">
    <property type="match status" value="1"/>
</dbReference>
<dbReference type="Proteomes" id="UP000315753">
    <property type="component" value="Unassembled WGS sequence"/>
</dbReference>
<feature type="domain" description="IclR-ED" evidence="5">
    <location>
        <begin position="69"/>
        <end position="246"/>
    </location>
</feature>
<dbReference type="AlphaFoldDB" id="A0A540V5M0"/>
<dbReference type="InterPro" id="IPR050707">
    <property type="entry name" value="HTH_MetabolicPath_Reg"/>
</dbReference>
<reference evidence="6 7" key="1">
    <citation type="submission" date="2019-06" db="EMBL/GenBank/DDBJ databases">
        <title>Genome sequence of Ureibacillus terrenus.</title>
        <authorList>
            <person name="Maclea K.S."/>
            <person name="Simoes M."/>
        </authorList>
    </citation>
    <scope>NUCLEOTIDE SEQUENCE [LARGE SCALE GENOMIC DNA]</scope>
    <source>
        <strain evidence="6 7">ATCC BAA-384</strain>
    </source>
</reference>
<dbReference type="PROSITE" id="PS51077">
    <property type="entry name" value="HTH_ICLR"/>
    <property type="match status" value="1"/>
</dbReference>
<evidence type="ECO:0000259" key="5">
    <source>
        <dbReference type="PROSITE" id="PS51078"/>
    </source>
</evidence>
<dbReference type="OrthoDB" id="2288166at2"/>
<evidence type="ECO:0000259" key="4">
    <source>
        <dbReference type="PROSITE" id="PS51077"/>
    </source>
</evidence>
<keyword evidence="3" id="KW-0804">Transcription</keyword>
<keyword evidence="1" id="KW-0805">Transcription regulation</keyword>
<dbReference type="RefSeq" id="WP_141601232.1">
    <property type="nucleotide sequence ID" value="NZ_JARMSB010000008.1"/>
</dbReference>
<dbReference type="SMART" id="SM00346">
    <property type="entry name" value="HTH_ICLR"/>
    <property type="match status" value="1"/>
</dbReference>
<dbReference type="PANTHER" id="PTHR30136">
    <property type="entry name" value="HELIX-TURN-HELIX TRANSCRIPTIONAL REGULATOR, ICLR FAMILY"/>
    <property type="match status" value="1"/>
</dbReference>
<dbReference type="SUPFAM" id="SSF55781">
    <property type="entry name" value="GAF domain-like"/>
    <property type="match status" value="1"/>
</dbReference>
<name>A0A540V5M0_9BACL</name>
<evidence type="ECO:0000313" key="7">
    <source>
        <dbReference type="Proteomes" id="UP000315753"/>
    </source>
</evidence>
<keyword evidence="7" id="KW-1185">Reference proteome</keyword>
<sequence length="253" mass="27880">MSKENKIQSLEIGLNILEIIANHKEPLKFTEIQNITSMTKSNLYKYLTTLHEFGAIQRNPDNTYSLGHKLIQLGNIAKGQSSIVETVIPYLKKISKKTGLTALLAVPSAGGPLVSYISDALYGINIGAQIGTNLPLGSSTGVIFASFRNELVKNWLDSERAKLNEEQLKELDKELETARKSYFASKIEPLVSHVSSFSVPILNYEQELLGAITIVGYTETVPTSPDHPTSRYIMDISRELSAQYGFSANAESL</sequence>
<accession>A0A540V5M0</accession>
<protein>
    <submittedName>
        <fullName evidence="6">Helix-turn-helix domain-containing protein</fullName>
    </submittedName>
</protein>
<dbReference type="InterPro" id="IPR036388">
    <property type="entry name" value="WH-like_DNA-bd_sf"/>
</dbReference>
<evidence type="ECO:0000256" key="3">
    <source>
        <dbReference type="ARBA" id="ARBA00023163"/>
    </source>
</evidence>
<dbReference type="SUPFAM" id="SSF46785">
    <property type="entry name" value="Winged helix' DNA-binding domain"/>
    <property type="match status" value="1"/>
</dbReference>
<dbReference type="InterPro" id="IPR005471">
    <property type="entry name" value="Tscrpt_reg_IclR_N"/>
</dbReference>
<dbReference type="PANTHER" id="PTHR30136:SF8">
    <property type="entry name" value="TRANSCRIPTIONAL REGULATORY PROTEIN"/>
    <property type="match status" value="1"/>
</dbReference>
<evidence type="ECO:0000313" key="6">
    <source>
        <dbReference type="EMBL" id="TQE92056.1"/>
    </source>
</evidence>
<dbReference type="EMBL" id="VIGD01000002">
    <property type="protein sequence ID" value="TQE92056.1"/>
    <property type="molecule type" value="Genomic_DNA"/>
</dbReference>
<proteinExistence type="predicted"/>
<dbReference type="InterPro" id="IPR036390">
    <property type="entry name" value="WH_DNA-bd_sf"/>
</dbReference>
<dbReference type="InterPro" id="IPR029016">
    <property type="entry name" value="GAF-like_dom_sf"/>
</dbReference>
<dbReference type="PROSITE" id="PS51078">
    <property type="entry name" value="ICLR_ED"/>
    <property type="match status" value="1"/>
</dbReference>
<comment type="caution">
    <text evidence="6">The sequence shown here is derived from an EMBL/GenBank/DDBJ whole genome shotgun (WGS) entry which is preliminary data.</text>
</comment>
<dbReference type="InterPro" id="IPR014757">
    <property type="entry name" value="Tscrpt_reg_IclR_C"/>
</dbReference>
<dbReference type="GO" id="GO:0045892">
    <property type="term" value="P:negative regulation of DNA-templated transcription"/>
    <property type="evidence" value="ECO:0007669"/>
    <property type="project" value="TreeGrafter"/>
</dbReference>
<dbReference type="Gene3D" id="1.10.10.10">
    <property type="entry name" value="Winged helix-like DNA-binding domain superfamily/Winged helix DNA-binding domain"/>
    <property type="match status" value="1"/>
</dbReference>
<dbReference type="Pfam" id="PF01614">
    <property type="entry name" value="IclR_C"/>
    <property type="match status" value="1"/>
</dbReference>
<dbReference type="Pfam" id="PF09339">
    <property type="entry name" value="HTH_IclR"/>
    <property type="match status" value="1"/>
</dbReference>
<evidence type="ECO:0000256" key="2">
    <source>
        <dbReference type="ARBA" id="ARBA00023125"/>
    </source>
</evidence>
<evidence type="ECO:0000256" key="1">
    <source>
        <dbReference type="ARBA" id="ARBA00023015"/>
    </source>
</evidence>